<dbReference type="InterPro" id="IPR007461">
    <property type="entry name" value="Ysc84_actin-binding"/>
</dbReference>
<dbReference type="OMA" id="THIGGDE"/>
<evidence type="ECO:0000313" key="2">
    <source>
        <dbReference type="EMBL" id="KAA8498866.1"/>
    </source>
</evidence>
<dbReference type="InterPro" id="IPR051702">
    <property type="entry name" value="SH3_domain_YSC84-like"/>
</dbReference>
<protein>
    <submittedName>
        <fullName evidence="2">SH3 domain-containing protein</fullName>
    </submittedName>
</protein>
<evidence type="ECO:0000313" key="3">
    <source>
        <dbReference type="Proteomes" id="UP000324585"/>
    </source>
</evidence>
<reference evidence="3" key="1">
    <citation type="journal article" date="2019" name="Nat. Commun.">
        <title>Expansion of phycobilisome linker gene families in mesophilic red algae.</title>
        <authorList>
            <person name="Lee J."/>
            <person name="Kim D."/>
            <person name="Bhattacharya D."/>
            <person name="Yoon H.S."/>
        </authorList>
    </citation>
    <scope>NUCLEOTIDE SEQUENCE [LARGE SCALE GENOMIC DNA]</scope>
    <source>
        <strain evidence="3">CCMP 1328</strain>
    </source>
</reference>
<dbReference type="AlphaFoldDB" id="A0A5J4Z588"/>
<dbReference type="GO" id="GO:0035091">
    <property type="term" value="F:phosphatidylinositol binding"/>
    <property type="evidence" value="ECO:0007669"/>
    <property type="project" value="TreeGrafter"/>
</dbReference>
<organism evidence="2 3">
    <name type="scientific">Porphyridium purpureum</name>
    <name type="common">Red alga</name>
    <name type="synonym">Porphyridium cruentum</name>
    <dbReference type="NCBI Taxonomy" id="35688"/>
    <lineage>
        <taxon>Eukaryota</taxon>
        <taxon>Rhodophyta</taxon>
        <taxon>Bangiophyceae</taxon>
        <taxon>Porphyridiales</taxon>
        <taxon>Porphyridiaceae</taxon>
        <taxon>Porphyridium</taxon>
    </lineage>
</organism>
<dbReference type="CDD" id="cd11524">
    <property type="entry name" value="SYLF"/>
    <property type="match status" value="1"/>
</dbReference>
<feature type="domain" description="Ysc84 actin-binding" evidence="1">
    <location>
        <begin position="116"/>
        <end position="242"/>
    </location>
</feature>
<sequence>MAAAGDARPRHDNYYKLLDRDLKEAADIVEIITAGWKGEALPEGAGGHTAVQGKVHDMDMIPPWMFTDCHGIAFLYEFKAAFLVSVHAGNGFVVSKLNKGLPGQAWSAPVPFVLGGAGIGLTGGANRSSVVLFIMSEHDLRRFAGPDVSLGGDVNVSAGPVGRDSRAQVDLGKGGFSTNFAYSFSQGLFLGSGATVSGSTCNSIASHHVYGKDVTVDQLLKGEKGKETVDTMSHASQFYTSLSKAEEFGKHFPTSA</sequence>
<dbReference type="EMBL" id="VRMN01000001">
    <property type="protein sequence ID" value="KAA8498866.1"/>
    <property type="molecule type" value="Genomic_DNA"/>
</dbReference>
<dbReference type="PANTHER" id="PTHR15629">
    <property type="entry name" value="SH3YL1 PROTEIN"/>
    <property type="match status" value="1"/>
</dbReference>
<proteinExistence type="predicted"/>
<dbReference type="PANTHER" id="PTHR15629:SF2">
    <property type="entry name" value="SH3 DOMAIN-CONTAINING YSC84-LIKE PROTEIN 1"/>
    <property type="match status" value="1"/>
</dbReference>
<dbReference type="Proteomes" id="UP000324585">
    <property type="component" value="Unassembled WGS sequence"/>
</dbReference>
<dbReference type="OrthoDB" id="443981at2759"/>
<accession>A0A5J4Z588</accession>
<comment type="caution">
    <text evidence="2">The sequence shown here is derived from an EMBL/GenBank/DDBJ whole genome shotgun (WGS) entry which is preliminary data.</text>
</comment>
<dbReference type="Pfam" id="PF04366">
    <property type="entry name" value="Ysc84"/>
    <property type="match status" value="1"/>
</dbReference>
<name>A0A5J4Z588_PORPP</name>
<keyword evidence="3" id="KW-1185">Reference proteome</keyword>
<gene>
    <name evidence="2" type="ORF">FVE85_6451</name>
</gene>
<evidence type="ECO:0000259" key="1">
    <source>
        <dbReference type="Pfam" id="PF04366"/>
    </source>
</evidence>